<comment type="caution">
    <text evidence="1">The sequence shown here is derived from an EMBL/GenBank/DDBJ whole genome shotgun (WGS) entry which is preliminary data.</text>
</comment>
<dbReference type="EMBL" id="VIWZ01000001">
    <property type="protein sequence ID" value="TWG17046.1"/>
    <property type="molecule type" value="Genomic_DNA"/>
</dbReference>
<dbReference type="AlphaFoldDB" id="A0A561VZJ7"/>
<sequence length="70" mass="8106">MLSSMNTAKRKSPSFRAQADRLTLIDRWGHFVLDQPVLVYPGETIWRKGDQLMVQRLDGRVDAYPGFVNR</sequence>
<accession>A0A561VZJ7</accession>
<keyword evidence="2" id="KW-1185">Reference proteome</keyword>
<name>A0A561VZJ7_9ACTN</name>
<proteinExistence type="predicted"/>
<evidence type="ECO:0000313" key="1">
    <source>
        <dbReference type="EMBL" id="TWG17046.1"/>
    </source>
</evidence>
<dbReference type="Proteomes" id="UP000317685">
    <property type="component" value="Unassembled WGS sequence"/>
</dbReference>
<organism evidence="1 2">
    <name type="scientific">Micromonospora taraxaci</name>
    <dbReference type="NCBI Taxonomy" id="1316803"/>
    <lineage>
        <taxon>Bacteria</taxon>
        <taxon>Bacillati</taxon>
        <taxon>Actinomycetota</taxon>
        <taxon>Actinomycetes</taxon>
        <taxon>Micromonosporales</taxon>
        <taxon>Micromonosporaceae</taxon>
        <taxon>Micromonospora</taxon>
    </lineage>
</organism>
<protein>
    <submittedName>
        <fullName evidence="1">Uncharacterized protein</fullName>
    </submittedName>
</protein>
<gene>
    <name evidence="1" type="ORF">FHU34_112387</name>
</gene>
<evidence type="ECO:0000313" key="2">
    <source>
        <dbReference type="Proteomes" id="UP000317685"/>
    </source>
</evidence>
<reference evidence="1 2" key="1">
    <citation type="submission" date="2019-06" db="EMBL/GenBank/DDBJ databases">
        <title>Sequencing the genomes of 1000 actinobacteria strains.</title>
        <authorList>
            <person name="Klenk H.-P."/>
        </authorList>
    </citation>
    <scope>NUCLEOTIDE SEQUENCE [LARGE SCALE GENOMIC DNA]</scope>
    <source>
        <strain evidence="1 2">DSM 45885</strain>
    </source>
</reference>